<proteinExistence type="predicted"/>
<gene>
    <name evidence="1" type="primary">10</name>
    <name evidence="1" type="ORF">SEA_FORZA_10</name>
</gene>
<keyword evidence="2" id="KW-1185">Reference proteome</keyword>
<dbReference type="GeneID" id="77924378"/>
<protein>
    <submittedName>
        <fullName evidence="1">Uncharacterized protein</fullName>
    </submittedName>
</protein>
<name>A0A650EY41_9CAUD</name>
<sequence>MDDNTGSLPPIPTPAEIAAKALVRAYYPTDDAYFGTVDEQASTVIAALSEHYHLLPKAEVETVYAMAYPSDDGNFTSMTNPSTRRPSARTVGYATEMLEQVVVAQRLQSRWAAADVAEEWWRAPEPKTDPTAYLEKKRKKILDHINENVAEARFVGEFNRTMSWKYSDGEKEARSASERRFGAAYADHWKILPSQRVNGPHTVIKFSGQYPALTREMQFMAKNDPARTIRIMNVLALIASDTKDPGILNAIAAIWPED</sequence>
<dbReference type="Proteomes" id="UP000423482">
    <property type="component" value="Segment"/>
</dbReference>
<dbReference type="EMBL" id="MK814760">
    <property type="protein sequence ID" value="QGT55003.1"/>
    <property type="molecule type" value="Genomic_DNA"/>
</dbReference>
<dbReference type="KEGG" id="vg:77924378"/>
<accession>A0A650EY41</accession>
<organism evidence="1 2">
    <name type="scientific">Gordonia phage Forza</name>
    <dbReference type="NCBI Taxonomy" id="2571247"/>
    <lineage>
        <taxon>Viruses</taxon>
        <taxon>Duplodnaviria</taxon>
        <taxon>Heunggongvirae</taxon>
        <taxon>Uroviricota</taxon>
        <taxon>Caudoviricetes</taxon>
        <taxon>Forzavirus</taxon>
        <taxon>Forzavirus forza</taxon>
    </lineage>
</organism>
<reference evidence="1 2" key="1">
    <citation type="submission" date="2019-04" db="EMBL/GenBank/DDBJ databases">
        <authorList>
            <person name="Pope W.H."/>
            <person name="Garlena R.A."/>
            <person name="Russell D.A."/>
            <person name="Jacobs-Sera D."/>
            <person name="Hatfull G.F."/>
        </authorList>
    </citation>
    <scope>NUCLEOTIDE SEQUENCE [LARGE SCALE GENOMIC DNA]</scope>
</reference>
<evidence type="ECO:0000313" key="2">
    <source>
        <dbReference type="Proteomes" id="UP000423482"/>
    </source>
</evidence>
<dbReference type="RefSeq" id="YP_010648890.1">
    <property type="nucleotide sequence ID" value="NC_070763.1"/>
</dbReference>
<evidence type="ECO:0000313" key="1">
    <source>
        <dbReference type="EMBL" id="QGT55003.1"/>
    </source>
</evidence>